<feature type="region of interest" description="Disordered" evidence="1">
    <location>
        <begin position="229"/>
        <end position="349"/>
    </location>
</feature>
<proteinExistence type="predicted"/>
<gene>
    <name evidence="2" type="ORF">H4R20_000819</name>
</gene>
<comment type="caution">
    <text evidence="2">The sequence shown here is derived from an EMBL/GenBank/DDBJ whole genome shotgun (WGS) entry which is preliminary data.</text>
</comment>
<evidence type="ECO:0000313" key="3">
    <source>
        <dbReference type="Proteomes" id="UP001140094"/>
    </source>
</evidence>
<accession>A0A9W8LWK6</accession>
<sequence length="399" mass="43961">MTTWNSEHAFAASTACMQNPSCSTHFNGPGFVQDEMPEVFASSSSAPLPCRTTTYMITMPMMIQTWAYIRVAPVMPGVCQQCLPEKLPQLELGGDSYDYLMDFAMMIQAHGLDLDEWGAQGIMASVDVFFTERSPGRDSAGDAHTDVRKDSSEARCYFLGSLDRVVQLLLLAQFPLWVQEGDLDVGYAFVNKADETFQLLTRQDPCYEDFHQFLDKSVQCALHPKIKRYAPRGNQTNDKSSRGFAQKKPNAPEHHGNPAPGRTSGTSLSENCNKPPANRHAPPGNSRPFRADVRRTEVEEPAPDTDATVADSNGADGPADTEDTTDMWQDTSSWSDTYSWDEQSDGDDDYDVRTTEVICGKVDDPVTTTAADLPPADDSLVGPWRILVTAETNGESLTM</sequence>
<protein>
    <submittedName>
        <fullName evidence="2">Uncharacterized protein</fullName>
    </submittedName>
</protein>
<dbReference type="Proteomes" id="UP001140094">
    <property type="component" value="Unassembled WGS sequence"/>
</dbReference>
<feature type="compositionally biased region" description="Basic and acidic residues" evidence="1">
    <location>
        <begin position="289"/>
        <end position="298"/>
    </location>
</feature>
<evidence type="ECO:0000256" key="1">
    <source>
        <dbReference type="SAM" id="MobiDB-lite"/>
    </source>
</evidence>
<feature type="compositionally biased region" description="Polar residues" evidence="1">
    <location>
        <begin position="263"/>
        <end position="272"/>
    </location>
</feature>
<feature type="compositionally biased region" description="Low complexity" evidence="1">
    <location>
        <begin position="330"/>
        <end position="341"/>
    </location>
</feature>
<organism evidence="2 3">
    <name type="scientific">Coemansia guatemalensis</name>
    <dbReference type="NCBI Taxonomy" id="2761395"/>
    <lineage>
        <taxon>Eukaryota</taxon>
        <taxon>Fungi</taxon>
        <taxon>Fungi incertae sedis</taxon>
        <taxon>Zoopagomycota</taxon>
        <taxon>Kickxellomycotina</taxon>
        <taxon>Kickxellomycetes</taxon>
        <taxon>Kickxellales</taxon>
        <taxon>Kickxellaceae</taxon>
        <taxon>Coemansia</taxon>
    </lineage>
</organism>
<dbReference type="AlphaFoldDB" id="A0A9W8LWK6"/>
<dbReference type="OrthoDB" id="5704903at2759"/>
<reference evidence="2" key="1">
    <citation type="submission" date="2022-07" db="EMBL/GenBank/DDBJ databases">
        <title>Phylogenomic reconstructions and comparative analyses of Kickxellomycotina fungi.</title>
        <authorList>
            <person name="Reynolds N.K."/>
            <person name="Stajich J.E."/>
            <person name="Barry K."/>
            <person name="Grigoriev I.V."/>
            <person name="Crous P."/>
            <person name="Smith M.E."/>
        </authorList>
    </citation>
    <scope>NUCLEOTIDE SEQUENCE</scope>
    <source>
        <strain evidence="2">NRRL 1565</strain>
    </source>
</reference>
<name>A0A9W8LWK6_9FUNG</name>
<keyword evidence="3" id="KW-1185">Reference proteome</keyword>
<dbReference type="EMBL" id="JANBUO010000040">
    <property type="protein sequence ID" value="KAJ2808559.1"/>
    <property type="molecule type" value="Genomic_DNA"/>
</dbReference>
<evidence type="ECO:0000313" key="2">
    <source>
        <dbReference type="EMBL" id="KAJ2808559.1"/>
    </source>
</evidence>